<dbReference type="VEuPathDB" id="FungiDB:PTTG_08904"/>
<keyword evidence="2" id="KW-0472">Membrane</keyword>
<dbReference type="OrthoDB" id="2507510at2759"/>
<keyword evidence="2" id="KW-1133">Transmembrane helix</keyword>
<reference evidence="4" key="4">
    <citation type="submission" date="2025-05" db="UniProtKB">
        <authorList>
            <consortium name="EnsemblFungi"/>
        </authorList>
    </citation>
    <scope>IDENTIFICATION</scope>
    <source>
        <strain evidence="4">isolate 1-1 / race 1 (BBBD)</strain>
    </source>
</reference>
<dbReference type="PANTHER" id="PTHR36721">
    <property type="entry name" value="PROLINE-RICH FAMILY PROTEIN"/>
    <property type="match status" value="1"/>
</dbReference>
<reference evidence="3" key="2">
    <citation type="submission" date="2016-05" db="EMBL/GenBank/DDBJ databases">
        <title>Comparative analysis highlights variable genome content of wheat rusts and divergence of the mating loci.</title>
        <authorList>
            <person name="Cuomo C.A."/>
            <person name="Bakkeren G."/>
            <person name="Szabo L."/>
            <person name="Khalil H."/>
            <person name="Joly D."/>
            <person name="Goldberg J."/>
            <person name="Young S."/>
            <person name="Zeng Q."/>
            <person name="Fellers J."/>
        </authorList>
    </citation>
    <scope>NUCLEOTIDE SEQUENCE [LARGE SCALE GENOMIC DNA]</scope>
    <source>
        <strain evidence="3">1-1 BBBD Race 1</strain>
    </source>
</reference>
<gene>
    <name evidence="3" type="ORF">PTTG_08904</name>
</gene>
<feature type="transmembrane region" description="Helical" evidence="2">
    <location>
        <begin position="20"/>
        <end position="37"/>
    </location>
</feature>
<accession>A0A0C4DFD6</accession>
<dbReference type="EMBL" id="ADAS02000006">
    <property type="protein sequence ID" value="OAV98702.1"/>
    <property type="molecule type" value="Genomic_DNA"/>
</dbReference>
<dbReference type="AlphaFoldDB" id="A0A0C4DFD6"/>
<sequence length="224" mass="23938">MALNERFHTPLPRRNFKPIYILLFVLFFSAISVRTQSTLTDGSEDPLPTTENTQPSTSSSPSFKDSPLTGSTTTTTPTSPSSQPSSPRNPTENDDNSQAGSNSDNPPDLAGTQTTASALPSNNSNSSSTSSTAPRNSQSISSSKEKSGDKGGLSGGAVTGIIFGAIVGGVALLAAMIMYIRKLERSIAKDKREVREKQARRYNQLDHNSHTAYIPGNQPQPYEM</sequence>
<feature type="region of interest" description="Disordered" evidence="1">
    <location>
        <begin position="38"/>
        <end position="152"/>
    </location>
</feature>
<feature type="region of interest" description="Disordered" evidence="1">
    <location>
        <begin position="200"/>
        <end position="224"/>
    </location>
</feature>
<dbReference type="EnsemblFungi" id="PTTG_08904-t43_1">
    <property type="protein sequence ID" value="PTTG_08904-t43_1-p1"/>
    <property type="gene ID" value="PTTG_08904"/>
</dbReference>
<evidence type="ECO:0000313" key="4">
    <source>
        <dbReference type="EnsemblFungi" id="PTTG_08904-t43_1-p1"/>
    </source>
</evidence>
<reference evidence="3" key="1">
    <citation type="submission" date="2009-11" db="EMBL/GenBank/DDBJ databases">
        <authorList>
            <consortium name="The Broad Institute Genome Sequencing Platform"/>
            <person name="Ward D."/>
            <person name="Feldgarden M."/>
            <person name="Earl A."/>
            <person name="Young S.K."/>
            <person name="Zeng Q."/>
            <person name="Koehrsen M."/>
            <person name="Alvarado L."/>
            <person name="Berlin A."/>
            <person name="Bochicchio J."/>
            <person name="Borenstein D."/>
            <person name="Chapman S.B."/>
            <person name="Chen Z."/>
            <person name="Engels R."/>
            <person name="Freedman E."/>
            <person name="Gellesch M."/>
            <person name="Goldberg J."/>
            <person name="Griggs A."/>
            <person name="Gujja S."/>
            <person name="Heilman E."/>
            <person name="Heiman D."/>
            <person name="Hepburn T."/>
            <person name="Howarth C."/>
            <person name="Jen D."/>
            <person name="Larson L."/>
            <person name="Lewis B."/>
            <person name="Mehta T."/>
            <person name="Park D."/>
            <person name="Pearson M."/>
            <person name="Roberts A."/>
            <person name="Saif S."/>
            <person name="Shea T."/>
            <person name="Shenoy N."/>
            <person name="Sisk P."/>
            <person name="Stolte C."/>
            <person name="Sykes S."/>
            <person name="Thomson T."/>
            <person name="Walk T."/>
            <person name="White J."/>
            <person name="Yandava C."/>
            <person name="Izard J."/>
            <person name="Baranova O.V."/>
            <person name="Blanton J.M."/>
            <person name="Tanner A.C."/>
            <person name="Dewhirst F.E."/>
            <person name="Haas B."/>
            <person name="Nusbaum C."/>
            <person name="Birren B."/>
        </authorList>
    </citation>
    <scope>NUCLEOTIDE SEQUENCE [LARGE SCALE GENOMIC DNA]</scope>
    <source>
        <strain evidence="3">1-1 BBBD Race 1</strain>
    </source>
</reference>
<evidence type="ECO:0000313" key="3">
    <source>
        <dbReference type="EMBL" id="OAV98702.1"/>
    </source>
</evidence>
<keyword evidence="2" id="KW-0812">Transmembrane</keyword>
<feature type="compositionally biased region" description="Low complexity" evidence="1">
    <location>
        <begin position="48"/>
        <end position="90"/>
    </location>
</feature>
<dbReference type="Proteomes" id="UP000005240">
    <property type="component" value="Unassembled WGS sequence"/>
</dbReference>
<feature type="compositionally biased region" description="Basic and acidic residues" evidence="1">
    <location>
        <begin position="200"/>
        <end position="209"/>
    </location>
</feature>
<evidence type="ECO:0000313" key="5">
    <source>
        <dbReference type="Proteomes" id="UP000005240"/>
    </source>
</evidence>
<organism evidence="3">
    <name type="scientific">Puccinia triticina (isolate 1-1 / race 1 (BBBD))</name>
    <name type="common">Brown leaf rust fungus</name>
    <dbReference type="NCBI Taxonomy" id="630390"/>
    <lineage>
        <taxon>Eukaryota</taxon>
        <taxon>Fungi</taxon>
        <taxon>Dikarya</taxon>
        <taxon>Basidiomycota</taxon>
        <taxon>Pucciniomycotina</taxon>
        <taxon>Pucciniomycetes</taxon>
        <taxon>Pucciniales</taxon>
        <taxon>Pucciniaceae</taxon>
        <taxon>Puccinia</taxon>
    </lineage>
</organism>
<evidence type="ECO:0000256" key="2">
    <source>
        <dbReference type="SAM" id="Phobius"/>
    </source>
</evidence>
<protein>
    <submittedName>
        <fullName evidence="3 4">Uncharacterized protein</fullName>
    </submittedName>
</protein>
<proteinExistence type="predicted"/>
<dbReference type="STRING" id="630390.A0A0C4DFD6"/>
<keyword evidence="5" id="KW-1185">Reference proteome</keyword>
<evidence type="ECO:0000256" key="1">
    <source>
        <dbReference type="SAM" id="MobiDB-lite"/>
    </source>
</evidence>
<name>A0A0C4DFD6_PUCT1</name>
<feature type="compositionally biased region" description="Low complexity" evidence="1">
    <location>
        <begin position="114"/>
        <end position="142"/>
    </location>
</feature>
<feature type="compositionally biased region" description="Polar residues" evidence="1">
    <location>
        <begin position="96"/>
        <end position="105"/>
    </location>
</feature>
<reference evidence="4 5" key="3">
    <citation type="journal article" date="2017" name="G3 (Bethesda)">
        <title>Comparative analysis highlights variable genome content of wheat rusts and divergence of the mating loci.</title>
        <authorList>
            <person name="Cuomo C.A."/>
            <person name="Bakkeren G."/>
            <person name="Khalil H.B."/>
            <person name="Panwar V."/>
            <person name="Joly D."/>
            <person name="Linning R."/>
            <person name="Sakthikumar S."/>
            <person name="Song X."/>
            <person name="Adiconis X."/>
            <person name="Fan L."/>
            <person name="Goldberg J.M."/>
            <person name="Levin J.Z."/>
            <person name="Young S."/>
            <person name="Zeng Q."/>
            <person name="Anikster Y."/>
            <person name="Bruce M."/>
            <person name="Wang M."/>
            <person name="Yin C."/>
            <person name="McCallum B."/>
            <person name="Szabo L.J."/>
            <person name="Hulbert S."/>
            <person name="Chen X."/>
            <person name="Fellers J.P."/>
        </authorList>
    </citation>
    <scope>NUCLEOTIDE SEQUENCE</scope>
    <source>
        <strain evidence="5">Isolate 1-1 / race 1 (BBBD)</strain>
        <strain evidence="4">isolate 1-1 / race 1 (BBBD)</strain>
    </source>
</reference>
<dbReference type="PANTHER" id="PTHR36721:SF17">
    <property type="entry name" value="PROTEIN, PUTATIVE-RELATED"/>
    <property type="match status" value="1"/>
</dbReference>
<feature type="transmembrane region" description="Helical" evidence="2">
    <location>
        <begin position="157"/>
        <end position="180"/>
    </location>
</feature>